<keyword evidence="1" id="KW-0732">Signal</keyword>
<comment type="caution">
    <text evidence="2">The sequence shown here is derived from an EMBL/GenBank/DDBJ whole genome shotgun (WGS) entry which is preliminary data.</text>
</comment>
<sequence>MLPKMALCSAAMLTAFAANAFQADITVVADIDPTVSITSGDGTAMPDTLPMLYKPGRGLDPINKQIKLWSNSTDKNLTVALASNPLLTSPDATKNIPLSVSLDGKPLGTTATTFEYASTFPSGIANGSRVMPLVISQTTREVVTEQGKYSGLVSIIVSQATTPTP</sequence>
<dbReference type="EMBL" id="JAFMOY010000117">
    <property type="protein sequence ID" value="MBU9844765.1"/>
    <property type="molecule type" value="Genomic_DNA"/>
</dbReference>
<feature type="chain" id="PRO_5045128899" evidence="1">
    <location>
        <begin position="21"/>
        <end position="165"/>
    </location>
</feature>
<reference evidence="2 3" key="1">
    <citation type="submission" date="2021-03" db="EMBL/GenBank/DDBJ databases">
        <title>Five novel Rahnella species.</title>
        <authorList>
            <person name="Brady C."/>
            <person name="Asselin J."/>
            <person name="Beer S."/>
            <person name="Bruberg M.B."/>
            <person name="Crampton B."/>
            <person name="Venter S."/>
            <person name="Arnold D."/>
            <person name="Denman S."/>
        </authorList>
    </citation>
    <scope>NUCLEOTIDE SEQUENCE [LARGE SCALE GENOMIC DNA]</scope>
    <source>
        <strain evidence="2 3">FRB 231</strain>
    </source>
</reference>
<evidence type="ECO:0000313" key="2">
    <source>
        <dbReference type="EMBL" id="MBU9844765.1"/>
    </source>
</evidence>
<evidence type="ECO:0000256" key="1">
    <source>
        <dbReference type="SAM" id="SignalP"/>
    </source>
</evidence>
<dbReference type="Pfam" id="PF04449">
    <property type="entry name" value="Fimbrial_CS1"/>
    <property type="match status" value="1"/>
</dbReference>
<gene>
    <name evidence="2" type="ORF">J1784_07055</name>
</gene>
<proteinExistence type="predicted"/>
<protein>
    <submittedName>
        <fullName evidence="2">Fimbrial assembly protein</fullName>
    </submittedName>
</protein>
<evidence type="ECO:0000313" key="3">
    <source>
        <dbReference type="Proteomes" id="UP000739284"/>
    </source>
</evidence>
<feature type="signal peptide" evidence="1">
    <location>
        <begin position="1"/>
        <end position="20"/>
    </location>
</feature>
<name>A0ABS6LCV1_9GAMM</name>
<keyword evidence="3" id="KW-1185">Reference proteome</keyword>
<accession>A0ABS6LCV1</accession>
<dbReference type="InterPro" id="IPR007540">
    <property type="entry name" value="Fimbrial_CS1-type"/>
</dbReference>
<organism evidence="2 3">
    <name type="scientific">Rahnella ecdela</name>
    <dbReference type="NCBI Taxonomy" id="2816250"/>
    <lineage>
        <taxon>Bacteria</taxon>
        <taxon>Pseudomonadati</taxon>
        <taxon>Pseudomonadota</taxon>
        <taxon>Gammaproteobacteria</taxon>
        <taxon>Enterobacterales</taxon>
        <taxon>Yersiniaceae</taxon>
        <taxon>Rahnella</taxon>
    </lineage>
</organism>
<dbReference type="Proteomes" id="UP000739284">
    <property type="component" value="Unassembled WGS sequence"/>
</dbReference>